<evidence type="ECO:0000256" key="1">
    <source>
        <dbReference type="SAM" id="MobiDB-lite"/>
    </source>
</evidence>
<organism evidence="2 3">
    <name type="scientific">Dreissena polymorpha</name>
    <name type="common">Zebra mussel</name>
    <name type="synonym">Mytilus polymorpha</name>
    <dbReference type="NCBI Taxonomy" id="45954"/>
    <lineage>
        <taxon>Eukaryota</taxon>
        <taxon>Metazoa</taxon>
        <taxon>Spiralia</taxon>
        <taxon>Lophotrochozoa</taxon>
        <taxon>Mollusca</taxon>
        <taxon>Bivalvia</taxon>
        <taxon>Autobranchia</taxon>
        <taxon>Heteroconchia</taxon>
        <taxon>Euheterodonta</taxon>
        <taxon>Imparidentia</taxon>
        <taxon>Neoheterodontei</taxon>
        <taxon>Myida</taxon>
        <taxon>Dreissenoidea</taxon>
        <taxon>Dreissenidae</taxon>
        <taxon>Dreissena</taxon>
    </lineage>
</organism>
<keyword evidence="3" id="KW-1185">Reference proteome</keyword>
<comment type="caution">
    <text evidence="2">The sequence shown here is derived from an EMBL/GenBank/DDBJ whole genome shotgun (WGS) entry which is preliminary data.</text>
</comment>
<dbReference type="AlphaFoldDB" id="A0A9D4ILV0"/>
<feature type="compositionally biased region" description="Polar residues" evidence="1">
    <location>
        <begin position="69"/>
        <end position="79"/>
    </location>
</feature>
<sequence length="105" mass="12031">MDRHGSPGSPRMKIWDEPFGFKHFFERRRSSKDYHPSFATVSARSNTDTSGSTESTRSIKDQHGRYTDSRINTASSRTIPNLHDNNTDQHDGDANLTRSTFDRKN</sequence>
<gene>
    <name evidence="2" type="ORF">DPMN_178885</name>
</gene>
<dbReference type="Proteomes" id="UP000828390">
    <property type="component" value="Unassembled WGS sequence"/>
</dbReference>
<accession>A0A9D4ILV0</accession>
<proteinExistence type="predicted"/>
<feature type="region of interest" description="Disordered" evidence="1">
    <location>
        <begin position="32"/>
        <end position="105"/>
    </location>
</feature>
<feature type="compositionally biased region" description="Polar residues" evidence="1">
    <location>
        <begin position="39"/>
        <end position="56"/>
    </location>
</feature>
<reference evidence="2" key="2">
    <citation type="submission" date="2020-11" db="EMBL/GenBank/DDBJ databases">
        <authorList>
            <person name="McCartney M.A."/>
            <person name="Auch B."/>
            <person name="Kono T."/>
            <person name="Mallez S."/>
            <person name="Becker A."/>
            <person name="Gohl D.M."/>
            <person name="Silverstein K.A.T."/>
            <person name="Koren S."/>
            <person name="Bechman K.B."/>
            <person name="Herman A."/>
            <person name="Abrahante J.E."/>
            <person name="Garbe J."/>
        </authorList>
    </citation>
    <scope>NUCLEOTIDE SEQUENCE</scope>
    <source>
        <strain evidence="2">Duluth1</strain>
        <tissue evidence="2">Whole animal</tissue>
    </source>
</reference>
<dbReference type="EMBL" id="JAIWYP010000009">
    <property type="protein sequence ID" value="KAH3777442.1"/>
    <property type="molecule type" value="Genomic_DNA"/>
</dbReference>
<reference evidence="2" key="1">
    <citation type="journal article" date="2019" name="bioRxiv">
        <title>The Genome of the Zebra Mussel, Dreissena polymorpha: A Resource for Invasive Species Research.</title>
        <authorList>
            <person name="McCartney M.A."/>
            <person name="Auch B."/>
            <person name="Kono T."/>
            <person name="Mallez S."/>
            <person name="Zhang Y."/>
            <person name="Obille A."/>
            <person name="Becker A."/>
            <person name="Abrahante J.E."/>
            <person name="Garbe J."/>
            <person name="Badalamenti J.P."/>
            <person name="Herman A."/>
            <person name="Mangelson H."/>
            <person name="Liachko I."/>
            <person name="Sullivan S."/>
            <person name="Sone E.D."/>
            <person name="Koren S."/>
            <person name="Silverstein K.A.T."/>
            <person name="Beckman K.B."/>
            <person name="Gohl D.M."/>
        </authorList>
    </citation>
    <scope>NUCLEOTIDE SEQUENCE</scope>
    <source>
        <strain evidence="2">Duluth1</strain>
        <tissue evidence="2">Whole animal</tissue>
    </source>
</reference>
<evidence type="ECO:0000313" key="3">
    <source>
        <dbReference type="Proteomes" id="UP000828390"/>
    </source>
</evidence>
<evidence type="ECO:0000313" key="2">
    <source>
        <dbReference type="EMBL" id="KAH3777442.1"/>
    </source>
</evidence>
<protein>
    <submittedName>
        <fullName evidence="2">Uncharacterized protein</fullName>
    </submittedName>
</protein>
<feature type="compositionally biased region" description="Basic and acidic residues" evidence="1">
    <location>
        <begin position="57"/>
        <end position="68"/>
    </location>
</feature>
<name>A0A9D4ILV0_DREPO</name>